<keyword evidence="3" id="KW-0813">Transport</keyword>
<dbReference type="InterPro" id="IPR018389">
    <property type="entry name" value="DctP_fam"/>
</dbReference>
<organism evidence="6 7">
    <name type="scientific">Telmatospirillum siberiense</name>
    <dbReference type="NCBI Taxonomy" id="382514"/>
    <lineage>
        <taxon>Bacteria</taxon>
        <taxon>Pseudomonadati</taxon>
        <taxon>Pseudomonadota</taxon>
        <taxon>Alphaproteobacteria</taxon>
        <taxon>Rhodospirillales</taxon>
        <taxon>Rhodospirillaceae</taxon>
        <taxon>Telmatospirillum</taxon>
    </lineage>
</organism>
<dbReference type="NCBIfam" id="NF037995">
    <property type="entry name" value="TRAP_S1"/>
    <property type="match status" value="1"/>
</dbReference>
<dbReference type="InterPro" id="IPR038404">
    <property type="entry name" value="TRAP_DctP_sf"/>
</dbReference>
<dbReference type="PIRSF" id="PIRSF006470">
    <property type="entry name" value="DctB"/>
    <property type="match status" value="1"/>
</dbReference>
<dbReference type="PANTHER" id="PTHR33376">
    <property type="match status" value="1"/>
</dbReference>
<dbReference type="PROSITE" id="PS51318">
    <property type="entry name" value="TAT"/>
    <property type="match status" value="1"/>
</dbReference>
<evidence type="ECO:0000256" key="1">
    <source>
        <dbReference type="ARBA" id="ARBA00004196"/>
    </source>
</evidence>
<gene>
    <name evidence="6" type="ORF">CWS72_22145</name>
</gene>
<evidence type="ECO:0000256" key="4">
    <source>
        <dbReference type="ARBA" id="ARBA00022729"/>
    </source>
</evidence>
<comment type="subcellular location">
    <subcellularLocation>
        <location evidence="1">Cell envelope</location>
    </subcellularLocation>
</comment>
<dbReference type="GO" id="GO:0055085">
    <property type="term" value="P:transmembrane transport"/>
    <property type="evidence" value="ECO:0007669"/>
    <property type="project" value="InterPro"/>
</dbReference>
<protein>
    <submittedName>
        <fullName evidence="6">ABC transporter substrate-binding protein</fullName>
    </submittedName>
</protein>
<name>A0A2N3PPS8_9PROT</name>
<dbReference type="InterPro" id="IPR004682">
    <property type="entry name" value="TRAP_DctP"/>
</dbReference>
<evidence type="ECO:0000313" key="6">
    <source>
        <dbReference type="EMBL" id="PKU22394.1"/>
    </source>
</evidence>
<reference evidence="7" key="1">
    <citation type="submission" date="2017-12" db="EMBL/GenBank/DDBJ databases">
        <title>Draft genome sequence of Telmatospirillum siberiense 26-4b1T, an acidotolerant peatland alphaproteobacterium potentially involved in sulfur cycling.</title>
        <authorList>
            <person name="Hausmann B."/>
            <person name="Pjevac P."/>
            <person name="Schreck K."/>
            <person name="Herbold C.W."/>
            <person name="Daims H."/>
            <person name="Wagner M."/>
            <person name="Pester M."/>
            <person name="Loy A."/>
        </authorList>
    </citation>
    <scope>NUCLEOTIDE SEQUENCE [LARGE SCALE GENOMIC DNA]</scope>
    <source>
        <strain evidence="7">26-4b1</strain>
    </source>
</reference>
<dbReference type="RefSeq" id="WP_101252840.1">
    <property type="nucleotide sequence ID" value="NZ_PIUM01000033.1"/>
</dbReference>
<dbReference type="Pfam" id="PF03480">
    <property type="entry name" value="DctP"/>
    <property type="match status" value="1"/>
</dbReference>
<dbReference type="InterPro" id="IPR006311">
    <property type="entry name" value="TAT_signal"/>
</dbReference>
<sequence>MTPIGRRTFIAGAAAAAPLLAFPAIRAHAASRISLKYGNNLPLSHPLNVRSHEAAERIKKETNGEVELNIFPNNQLGGDTDMLSQVRSGALDFFTPSALVLATLVPVAPINAVGFAFANYEQVWAAMDGELGAFVAAAIEKVGLHLLEKIWDNGFRQITTSSKPVNTPADLAGIKIRVPVSPLGISLFQSLAASPTSLQFSEVYTALQTHVVDAQENPLPIIQTAKLYEVQKYVSLTNHIWDGFLFVASGKTWKRLPDDIRTIVARAINESGVQQRQDIAKLNQSVQTDLQGLGMVFNKPEPQAFRDTLRKAGFYAQWKEKFGAEAWTLLEKYVGQLA</sequence>
<dbReference type="NCBIfam" id="TIGR00787">
    <property type="entry name" value="dctP"/>
    <property type="match status" value="1"/>
</dbReference>
<evidence type="ECO:0000313" key="7">
    <source>
        <dbReference type="Proteomes" id="UP000233293"/>
    </source>
</evidence>
<dbReference type="GO" id="GO:0030288">
    <property type="term" value="C:outer membrane-bounded periplasmic space"/>
    <property type="evidence" value="ECO:0007669"/>
    <property type="project" value="InterPro"/>
</dbReference>
<keyword evidence="7" id="KW-1185">Reference proteome</keyword>
<dbReference type="Proteomes" id="UP000233293">
    <property type="component" value="Unassembled WGS sequence"/>
</dbReference>
<comment type="caution">
    <text evidence="6">The sequence shown here is derived from an EMBL/GenBank/DDBJ whole genome shotgun (WGS) entry which is preliminary data.</text>
</comment>
<evidence type="ECO:0000256" key="2">
    <source>
        <dbReference type="ARBA" id="ARBA00009023"/>
    </source>
</evidence>
<feature type="chain" id="PRO_5014788121" evidence="5">
    <location>
        <begin position="30"/>
        <end position="338"/>
    </location>
</feature>
<dbReference type="EMBL" id="PIUM01000033">
    <property type="protein sequence ID" value="PKU22394.1"/>
    <property type="molecule type" value="Genomic_DNA"/>
</dbReference>
<dbReference type="PANTHER" id="PTHR33376:SF4">
    <property type="entry name" value="SIALIC ACID-BINDING PERIPLASMIC PROTEIN SIAP"/>
    <property type="match status" value="1"/>
</dbReference>
<comment type="similarity">
    <text evidence="2">Belongs to the bacterial solute-binding protein 7 family.</text>
</comment>
<evidence type="ECO:0000256" key="5">
    <source>
        <dbReference type="SAM" id="SignalP"/>
    </source>
</evidence>
<dbReference type="SUPFAM" id="SSF53850">
    <property type="entry name" value="Periplasmic binding protein-like II"/>
    <property type="match status" value="1"/>
</dbReference>
<dbReference type="Gene3D" id="3.40.190.170">
    <property type="entry name" value="Bacterial extracellular solute-binding protein, family 7"/>
    <property type="match status" value="1"/>
</dbReference>
<dbReference type="CDD" id="cd13603">
    <property type="entry name" value="PBP2_TRAP_Siap_TeaA_like"/>
    <property type="match status" value="1"/>
</dbReference>
<evidence type="ECO:0000256" key="3">
    <source>
        <dbReference type="ARBA" id="ARBA00022448"/>
    </source>
</evidence>
<proteinExistence type="inferred from homology"/>
<keyword evidence="4 5" id="KW-0732">Signal</keyword>
<feature type="signal peptide" evidence="5">
    <location>
        <begin position="1"/>
        <end position="29"/>
    </location>
</feature>
<dbReference type="OrthoDB" id="7375081at2"/>
<accession>A0A2N3PPS8</accession>
<dbReference type="AlphaFoldDB" id="A0A2N3PPS8"/>